<reference evidence="1 2" key="1">
    <citation type="submission" date="2024-04" db="EMBL/GenBank/DDBJ databases">
        <authorList>
            <person name="Fracassetti M."/>
        </authorList>
    </citation>
    <scope>NUCLEOTIDE SEQUENCE [LARGE SCALE GENOMIC DNA]</scope>
</reference>
<dbReference type="Proteomes" id="UP001497516">
    <property type="component" value="Chromosome 6"/>
</dbReference>
<dbReference type="AlphaFoldDB" id="A0AAV2FB54"/>
<evidence type="ECO:0000313" key="2">
    <source>
        <dbReference type="Proteomes" id="UP001497516"/>
    </source>
</evidence>
<gene>
    <name evidence="1" type="ORF">LTRI10_LOCUS35935</name>
</gene>
<sequence>MKGFTEAKAQDGVVLLDSSRMKKPRSDTVSPGERSIKALDGVILLDSGRRKNSRNDTISPEKRSVKALNDVVCSTQAG</sequence>
<keyword evidence="2" id="KW-1185">Reference proteome</keyword>
<name>A0AAV2FB54_9ROSI</name>
<evidence type="ECO:0000313" key="1">
    <source>
        <dbReference type="EMBL" id="CAL1395506.1"/>
    </source>
</evidence>
<organism evidence="1 2">
    <name type="scientific">Linum trigynum</name>
    <dbReference type="NCBI Taxonomy" id="586398"/>
    <lineage>
        <taxon>Eukaryota</taxon>
        <taxon>Viridiplantae</taxon>
        <taxon>Streptophyta</taxon>
        <taxon>Embryophyta</taxon>
        <taxon>Tracheophyta</taxon>
        <taxon>Spermatophyta</taxon>
        <taxon>Magnoliopsida</taxon>
        <taxon>eudicotyledons</taxon>
        <taxon>Gunneridae</taxon>
        <taxon>Pentapetalae</taxon>
        <taxon>rosids</taxon>
        <taxon>fabids</taxon>
        <taxon>Malpighiales</taxon>
        <taxon>Linaceae</taxon>
        <taxon>Linum</taxon>
    </lineage>
</organism>
<protein>
    <submittedName>
        <fullName evidence="1">Uncharacterized protein</fullName>
    </submittedName>
</protein>
<accession>A0AAV2FB54</accession>
<proteinExistence type="predicted"/>
<dbReference type="EMBL" id="OZ034819">
    <property type="protein sequence ID" value="CAL1395506.1"/>
    <property type="molecule type" value="Genomic_DNA"/>
</dbReference>